<evidence type="ECO:0000256" key="4">
    <source>
        <dbReference type="ARBA" id="ARBA00022562"/>
    </source>
</evidence>
<feature type="short sequence motif" description="Nuclear localization signal" evidence="15">
    <location>
        <begin position="79"/>
        <end position="81"/>
    </location>
</feature>
<dbReference type="InterPro" id="IPR016393">
    <property type="entry name" value="Rep_E1_papillomaV"/>
</dbReference>
<keyword evidence="9 15" id="KW-0067">ATP-binding</keyword>
<accession>A0A385PJ48</accession>
<keyword evidence="5 15" id="KW-0235">DNA replication</keyword>
<evidence type="ECO:0000256" key="13">
    <source>
        <dbReference type="ARBA" id="ARBA00048988"/>
    </source>
</evidence>
<evidence type="ECO:0000256" key="8">
    <source>
        <dbReference type="ARBA" id="ARBA00022806"/>
    </source>
</evidence>
<dbReference type="SUPFAM" id="SSF52540">
    <property type="entry name" value="P-loop containing nucleoside triphosphate hydrolases"/>
    <property type="match status" value="1"/>
</dbReference>
<keyword evidence="10 15" id="KW-0238">DNA-binding</keyword>
<gene>
    <name evidence="15" type="primary">E1</name>
</gene>
<feature type="modified residue" description="Phosphoserine; by host" evidence="15">
    <location>
        <position position="94"/>
    </location>
</feature>
<dbReference type="GO" id="GO:0006260">
    <property type="term" value="P:DNA replication"/>
    <property type="evidence" value="ECO:0007669"/>
    <property type="project" value="UniProtKB-UniRule"/>
</dbReference>
<dbReference type="GO" id="GO:0005524">
    <property type="term" value="F:ATP binding"/>
    <property type="evidence" value="ECO:0007669"/>
    <property type="project" value="UniProtKB-UniRule"/>
</dbReference>
<evidence type="ECO:0000256" key="15">
    <source>
        <dbReference type="HAMAP-Rule" id="MF_04000"/>
    </source>
</evidence>
<dbReference type="InterPro" id="IPR037102">
    <property type="entry name" value="Znf_lg_T-Ag_D1_dom_sf"/>
</dbReference>
<evidence type="ECO:0000313" key="18">
    <source>
        <dbReference type="EMBL" id="AYA94049.1"/>
    </source>
</evidence>
<dbReference type="InterPro" id="IPR046832">
    <property type="entry name" value="PPV_E1_DBD"/>
</dbReference>
<dbReference type="Pfam" id="PF00524">
    <property type="entry name" value="PPV_E1_N"/>
    <property type="match status" value="1"/>
</dbReference>
<comment type="subcellular location">
    <subcellularLocation>
        <location evidence="1 15">Host nucleus</location>
    </subcellularLocation>
</comment>
<evidence type="ECO:0000256" key="2">
    <source>
        <dbReference type="ARBA" id="ARBA00022518"/>
    </source>
</evidence>
<keyword evidence="7 15" id="KW-0378">Hydrolase</keyword>
<dbReference type="GO" id="GO:0003677">
    <property type="term" value="F:DNA binding"/>
    <property type="evidence" value="ECO:0007669"/>
    <property type="project" value="UniProtKB-UniRule"/>
</dbReference>
<dbReference type="GO" id="GO:0043138">
    <property type="term" value="F:3'-5' DNA helicase activity"/>
    <property type="evidence" value="ECO:0007669"/>
    <property type="project" value="UniProtKB-UniRule"/>
</dbReference>
<dbReference type="Pfam" id="PF20450">
    <property type="entry name" value="PPV_E1_DBD"/>
    <property type="match status" value="1"/>
</dbReference>
<reference evidence="18" key="1">
    <citation type="journal article" date="2018" name="Nat. Med.">
        <title>Expanded skin virome in DOCK8-deficient patients.</title>
        <authorList>
            <consortium name="NISC Comparative Sequencing Program"/>
            <person name="Tirosh O."/>
            <person name="Conlan S."/>
            <person name="Deming C."/>
            <person name="Lee-Lin S.Q."/>
            <person name="Huang X."/>
            <person name="Su H.C."/>
            <person name="Freeman A.F."/>
            <person name="Segre J.A."/>
            <person name="Kong H.H."/>
        </authorList>
    </citation>
    <scope>NUCLEOTIDE SEQUENCE</scope>
    <source>
        <strain evidence="18">HPV-mSK_121</strain>
    </source>
</reference>
<keyword evidence="11 15" id="KW-0413">Isomerase</keyword>
<comment type="catalytic activity">
    <reaction evidence="12 15">
        <text>Couples ATP hydrolysis with the unwinding of duplex DNA by translocating in the 3'-5' direction.</text>
        <dbReference type="EC" id="5.6.2.4"/>
    </reaction>
</comment>
<dbReference type="EC" id="5.6.2.4" evidence="15 16"/>
<sequence>MADPKGTDNVDENAWFIVQEADCVDEFETLDDIFEQSTVGSTVSNLIDDDVDSVDQGNSLALYNTQVTDECEKAIARLKRKYIQSPQTSIAELSPKLEAVSISPCKERQSKRRLFHDSGLGDDETSNAFEQVEQNIIVTQEERENGGSDCSNNTAPAVLQTNFTRTQLLYKFQDIFGVPYIELTRTFKSQKSCNENWIVAAMSAAPEVLEGSKMLLQPHCDCFQLILSDFCAVYNLTFKHAKNRETVFKLFCNILNVKDCQLLADPPKRRSVAAALYFYKRSITETSYVFTHLPAWVTEQTMFNHQAASAPEAFQLAKMVQWAYDNKVYEEPEIAYGYALMADEDTNAAAFLNSNMQVKYVRDTSIMVKHYIRQEMREMSMAQWVKKCADECDGISDWKVVAQYLKYQQVNVVAFLTALRTLFKRVPKKSCLVIYGPPDTGKSYFCFSLARFLKGKVISYMNRNSQFWLSPLMDCKIGLLDDATYTCWTFIDQNMRNALDGNIMCIDSKHRQPQQLKLPPLIITTNVYILEEEALKYLHSRVTCFEFKNKMPFDDKNEPVYQFSDKVWKCFFLKLAKQLDLEEEDSYGSDRIQKSFRCTAGSPAQSY</sequence>
<keyword evidence="6 15" id="KW-0547">Nucleotide-binding</keyword>
<dbReference type="Gene3D" id="3.40.1310.10">
    <property type="match status" value="1"/>
</dbReference>
<feature type="domain" description="SF3 helicase" evidence="17">
    <location>
        <begin position="396"/>
        <end position="560"/>
    </location>
</feature>
<comment type="PTM">
    <text evidence="15">Phosphorylated.</text>
</comment>
<feature type="binding site" evidence="15">
    <location>
        <begin position="436"/>
        <end position="443"/>
    </location>
    <ligand>
        <name>ATP</name>
        <dbReference type="ChEBI" id="CHEBI:30616"/>
    </ligand>
</feature>
<evidence type="ECO:0000256" key="12">
    <source>
        <dbReference type="ARBA" id="ARBA00034617"/>
    </source>
</evidence>
<evidence type="ECO:0000256" key="14">
    <source>
        <dbReference type="ARBA" id="ARBA00093297"/>
    </source>
</evidence>
<keyword evidence="3 15" id="KW-0597">Phosphoprotein</keyword>
<evidence type="ECO:0000256" key="16">
    <source>
        <dbReference type="PIRNR" id="PIRNR003383"/>
    </source>
</evidence>
<keyword evidence="4 15" id="KW-1048">Host nucleus</keyword>
<dbReference type="EMBL" id="MH777263">
    <property type="protein sequence ID" value="AYA94049.1"/>
    <property type="molecule type" value="Genomic_DNA"/>
</dbReference>
<dbReference type="InterPro" id="IPR014000">
    <property type="entry name" value="PPV_DNA_helicase_E1_N"/>
</dbReference>
<evidence type="ECO:0000256" key="9">
    <source>
        <dbReference type="ARBA" id="ARBA00022840"/>
    </source>
</evidence>
<dbReference type="SUPFAM" id="SSF55464">
    <property type="entry name" value="Origin of replication-binding domain, RBD-like"/>
    <property type="match status" value="1"/>
</dbReference>
<keyword evidence="15" id="KW-0832">Ubl conjugation</keyword>
<keyword evidence="2 15" id="KW-0244">Early protein</keyword>
<dbReference type="PIRSF" id="PIRSF003383">
    <property type="entry name" value="Rep_E1_papillomaV"/>
    <property type="match status" value="1"/>
</dbReference>
<evidence type="ECO:0000256" key="10">
    <source>
        <dbReference type="ARBA" id="ARBA00023125"/>
    </source>
</evidence>
<feature type="modified residue" description="Phosphoserine; by host" evidence="15">
    <location>
        <position position="85"/>
    </location>
</feature>
<dbReference type="InterPro" id="IPR027417">
    <property type="entry name" value="P-loop_NTPase"/>
</dbReference>
<evidence type="ECO:0000259" key="17">
    <source>
        <dbReference type="PROSITE" id="PS51206"/>
    </source>
</evidence>
<evidence type="ECO:0000256" key="5">
    <source>
        <dbReference type="ARBA" id="ARBA00022705"/>
    </source>
</evidence>
<dbReference type="HAMAP" id="MF_04000">
    <property type="entry name" value="PPV_E1"/>
    <property type="match status" value="1"/>
</dbReference>
<dbReference type="PROSITE" id="PS51206">
    <property type="entry name" value="SF3_HELICASE_1"/>
    <property type="match status" value="1"/>
</dbReference>
<feature type="cross-link" description="Glycyl lysine isopeptide (Lys-Gly) (interchain with G-Cter in SUMO)" evidence="15">
    <location>
        <position position="517"/>
    </location>
</feature>
<dbReference type="GO" id="GO:0016887">
    <property type="term" value="F:ATP hydrolysis activity"/>
    <property type="evidence" value="ECO:0007669"/>
    <property type="project" value="RHEA"/>
</dbReference>
<evidence type="ECO:0000256" key="7">
    <source>
        <dbReference type="ARBA" id="ARBA00022801"/>
    </source>
</evidence>
<name>A0A385PJ48_9PAPI</name>
<comment type="subunit">
    <text evidence="15">Can form hexamers. Interacts with E2 protein; this interaction increases E1 DNA binding specificity. Interacts with host DNA polymerase subunit POLA2. Interacts with host single stranded DNA-binding protein RPA1. Interacts with host TOP1; this interaction stimulates the enzymatic activity of TOP1.</text>
</comment>
<comment type="function">
    <text evidence="16">ATP-dependent DNA helicase required for initiation of viral DNA replication. It forms a complex with the viral E2 protein. The E1-E2 complex binds to the replication origin which contains binding sites for both proteins.</text>
</comment>
<comment type="caution">
    <text evidence="15">Lacks conserved residue(s) required for the propagation of feature annotation.</text>
</comment>
<comment type="catalytic activity">
    <reaction evidence="13 15 16">
        <text>ATP + H2O = ADP + phosphate + H(+)</text>
        <dbReference type="Rhea" id="RHEA:13065"/>
        <dbReference type="ChEBI" id="CHEBI:15377"/>
        <dbReference type="ChEBI" id="CHEBI:15378"/>
        <dbReference type="ChEBI" id="CHEBI:30616"/>
        <dbReference type="ChEBI" id="CHEBI:43474"/>
        <dbReference type="ChEBI" id="CHEBI:456216"/>
        <dbReference type="EC" id="5.6.2.4"/>
    </reaction>
</comment>
<evidence type="ECO:0000256" key="6">
    <source>
        <dbReference type="ARBA" id="ARBA00022741"/>
    </source>
</evidence>
<proteinExistence type="inferred from homology"/>
<dbReference type="Pfam" id="PF00519">
    <property type="entry name" value="PPV_E1_C"/>
    <property type="match status" value="1"/>
</dbReference>
<dbReference type="InterPro" id="IPR014015">
    <property type="entry name" value="Helicase_SF3_DNA-vir"/>
</dbReference>
<dbReference type="InterPro" id="IPR046935">
    <property type="entry name" value="PPV_E1_DBD_sf"/>
</dbReference>
<dbReference type="Gene3D" id="3.40.50.300">
    <property type="entry name" value="P-loop containing nucleotide triphosphate hydrolases"/>
    <property type="match status" value="1"/>
</dbReference>
<dbReference type="Gene3D" id="1.10.10.510">
    <property type="entry name" value="Zinc finger, large T-antigen D1 domain"/>
    <property type="match status" value="1"/>
</dbReference>
<comment type="function">
    <text evidence="14 15">ATP-dependent DNA 3'-5' helicase required for initiation of viral DNA replication. It forms a complex with the viral E2 protein. The E1-E2 complex binds to the replication origin which contains binding sites for both proteins. During the initial step, a dimer of E1 interacts with a dimer of protein E2 leading to a complex that binds the viral origin of replication with high specificity. Then, a second dimer of E1 displaces the E2 dimer in an ATP-dependent manner to form the E1 tetramer. Following this, two E1 monomers are added to each half of the site, which results in the formation of two E1 trimers on the viral ori. Subsequently, two hexamers will be created. The double hexamer acts as a bi-directional helicase machinery and unwinds the viral DNA and then recruits the host DNA polymerase to start replication.</text>
</comment>
<evidence type="ECO:0000256" key="3">
    <source>
        <dbReference type="ARBA" id="ARBA00022553"/>
    </source>
</evidence>
<feature type="modified residue" description="Phosphoserine; by host" evidence="15">
    <location>
        <position position="89"/>
    </location>
</feature>
<organism evidence="18">
    <name type="scientific">Human papillomavirus</name>
    <dbReference type="NCBI Taxonomy" id="10566"/>
    <lineage>
        <taxon>Viruses</taxon>
        <taxon>Monodnaviria</taxon>
        <taxon>Shotokuvirae</taxon>
        <taxon>Cossaviricota</taxon>
        <taxon>Papovaviricetes</taxon>
        <taxon>Zurhausenvirales</taxon>
        <taxon>Papillomaviridae</taxon>
    </lineage>
</organism>
<comment type="PTM">
    <text evidence="15">Sumoylated.</text>
</comment>
<evidence type="ECO:0000256" key="1">
    <source>
        <dbReference type="ARBA" id="ARBA00004147"/>
    </source>
</evidence>
<keyword evidence="15" id="KW-1017">Isopeptide bond</keyword>
<protein>
    <recommendedName>
        <fullName evidence="15 16">Replication protein E1</fullName>
        <ecNumber evidence="15 16">5.6.2.4</ecNumber>
    </recommendedName>
    <alternativeName>
        <fullName evidence="15">ATP-dependent helicase E1</fullName>
    </alternativeName>
    <alternativeName>
        <fullName evidence="15">DNA 3'-5' helicase E1</fullName>
    </alternativeName>
</protein>
<dbReference type="InterPro" id="IPR001177">
    <property type="entry name" value="PPV_DNA_helicase_E1_C"/>
</dbReference>
<evidence type="ECO:0000256" key="11">
    <source>
        <dbReference type="ARBA" id="ARBA00023235"/>
    </source>
</evidence>
<comment type="similarity">
    <text evidence="15 16">Belongs to the papillomaviridae E1 protein family.</text>
</comment>
<feature type="short sequence motif" description="Nuclear export signal" evidence="15">
    <location>
        <begin position="93"/>
        <end position="102"/>
    </location>
</feature>
<keyword evidence="8 15" id="KW-0347">Helicase</keyword>
<dbReference type="GO" id="GO:0042025">
    <property type="term" value="C:host cell nucleus"/>
    <property type="evidence" value="ECO:0007669"/>
    <property type="project" value="UniProtKB-SubCell"/>
</dbReference>